<dbReference type="Proteomes" id="UP000693970">
    <property type="component" value="Unassembled WGS sequence"/>
</dbReference>
<evidence type="ECO:0000313" key="5">
    <source>
        <dbReference type="Proteomes" id="UP000693970"/>
    </source>
</evidence>
<feature type="compositionally biased region" description="Polar residues" evidence="1">
    <location>
        <begin position="328"/>
        <end position="339"/>
    </location>
</feature>
<feature type="region of interest" description="Disordered" evidence="1">
    <location>
        <begin position="328"/>
        <end position="368"/>
    </location>
</feature>
<dbReference type="InterPro" id="IPR049500">
    <property type="entry name" value="Peptidase_M50B-like"/>
</dbReference>
<feature type="transmembrane region" description="Helical" evidence="2">
    <location>
        <begin position="271"/>
        <end position="294"/>
    </location>
</feature>
<evidence type="ECO:0000256" key="1">
    <source>
        <dbReference type="SAM" id="MobiDB-lite"/>
    </source>
</evidence>
<keyword evidence="2" id="KW-0472">Membrane</keyword>
<dbReference type="Pfam" id="PF13398">
    <property type="entry name" value="Peptidase_M50B"/>
    <property type="match status" value="1"/>
</dbReference>
<feature type="compositionally biased region" description="Polar residues" evidence="1">
    <location>
        <begin position="350"/>
        <end position="363"/>
    </location>
</feature>
<reference evidence="4" key="1">
    <citation type="journal article" date="2021" name="Sci. Rep.">
        <title>Diploid genomic architecture of Nitzschia inconspicua, an elite biomass production diatom.</title>
        <authorList>
            <person name="Oliver A."/>
            <person name="Podell S."/>
            <person name="Pinowska A."/>
            <person name="Traller J.C."/>
            <person name="Smith S.R."/>
            <person name="McClure R."/>
            <person name="Beliaev A."/>
            <person name="Bohutskyi P."/>
            <person name="Hill E.A."/>
            <person name="Rabines A."/>
            <person name="Zheng H."/>
            <person name="Allen L.Z."/>
            <person name="Kuo A."/>
            <person name="Grigoriev I.V."/>
            <person name="Allen A.E."/>
            <person name="Hazlebeck D."/>
            <person name="Allen E.E."/>
        </authorList>
    </citation>
    <scope>NUCLEOTIDE SEQUENCE</scope>
    <source>
        <strain evidence="4">Hildebrandi</strain>
    </source>
</reference>
<reference evidence="4" key="2">
    <citation type="submission" date="2021-04" db="EMBL/GenBank/DDBJ databases">
        <authorList>
            <person name="Podell S."/>
        </authorList>
    </citation>
    <scope>NUCLEOTIDE SEQUENCE</scope>
    <source>
        <strain evidence="4">Hildebrandi</strain>
    </source>
</reference>
<protein>
    <submittedName>
        <fullName evidence="4">Peptidase M50B family protein</fullName>
    </submittedName>
</protein>
<feature type="transmembrane region" description="Helical" evidence="2">
    <location>
        <begin position="169"/>
        <end position="187"/>
    </location>
</feature>
<evidence type="ECO:0000313" key="3">
    <source>
        <dbReference type="EMBL" id="KAG7338669.1"/>
    </source>
</evidence>
<dbReference type="PANTHER" id="PTHR33979">
    <property type="entry name" value="OS02G0221600 PROTEIN"/>
    <property type="match status" value="1"/>
</dbReference>
<dbReference type="PANTHER" id="PTHR33979:SF2">
    <property type="entry name" value="PEPTIDASE M50B-LIKE-DOMAIN-CONTAINING PROTEIN"/>
    <property type="match status" value="1"/>
</dbReference>
<evidence type="ECO:0000256" key="2">
    <source>
        <dbReference type="SAM" id="Phobius"/>
    </source>
</evidence>
<feature type="transmembrane region" description="Helical" evidence="2">
    <location>
        <begin position="74"/>
        <end position="94"/>
    </location>
</feature>
<feature type="transmembrane region" description="Helical" evidence="2">
    <location>
        <begin position="141"/>
        <end position="163"/>
    </location>
</feature>
<dbReference type="EMBL" id="JAGRRH010000024">
    <property type="protein sequence ID" value="KAG7342765.1"/>
    <property type="molecule type" value="Genomic_DNA"/>
</dbReference>
<evidence type="ECO:0000313" key="4">
    <source>
        <dbReference type="EMBL" id="KAG7342765.1"/>
    </source>
</evidence>
<keyword evidence="2" id="KW-1133">Transmembrane helix</keyword>
<dbReference type="OrthoDB" id="40823at2759"/>
<name>A0A9K3KGK2_9STRA</name>
<keyword evidence="2" id="KW-0812">Transmembrane</keyword>
<comment type="caution">
    <text evidence="4">The sequence shown here is derived from an EMBL/GenBank/DDBJ whole genome shotgun (WGS) entry which is preliminary data.</text>
</comment>
<dbReference type="AlphaFoldDB" id="A0A9K3KGK2"/>
<gene>
    <name evidence="4" type="ORF">IV203_020709</name>
    <name evidence="3" type="ORF">IV203_021601</name>
</gene>
<sequence length="386" mass="43482">MYTNKNYDDFHMVNAASLDDPPGCCEQALDYNRLPDACTNEIREENLIARQQKKKDEFDNRNWLHRFVERERNLLIACIVLVVCMNISTGRYILYPFMIFSTWVHEMCHAMAALLMGGYVQKLQIFRDGSGLAYTAVSGSWKRGFVASGGYPGTATLGCILLFFRRTTLGPTVGTISIGLLMVLSCAMWVRNGFGLAMLLSEGIVLSLLGWKLPAHFLDVLFSFLAATCSLNAVESIHDLFAVGNYYVGGEEVTNSDAHTVAEKWGMDYRFWAILWLVFSFVMTAVGIIFAFNARENQLLRRRNTHYDNAARNEIIDAEVLPVTYKSPSASQNNITTASRPAPSAPLYDQSMSTEQPQASASPQEKKKRKWFGFLKKKPQYQATLY</sequence>
<dbReference type="EMBL" id="JAGRRH010000052">
    <property type="protein sequence ID" value="KAG7338669.1"/>
    <property type="molecule type" value="Genomic_DNA"/>
</dbReference>
<organism evidence="4 5">
    <name type="scientific">Nitzschia inconspicua</name>
    <dbReference type="NCBI Taxonomy" id="303405"/>
    <lineage>
        <taxon>Eukaryota</taxon>
        <taxon>Sar</taxon>
        <taxon>Stramenopiles</taxon>
        <taxon>Ochrophyta</taxon>
        <taxon>Bacillariophyta</taxon>
        <taxon>Bacillariophyceae</taxon>
        <taxon>Bacillariophycidae</taxon>
        <taxon>Bacillariales</taxon>
        <taxon>Bacillariaceae</taxon>
        <taxon>Nitzschia</taxon>
    </lineage>
</organism>
<accession>A0A9K3KGK2</accession>
<keyword evidence="5" id="KW-1185">Reference proteome</keyword>
<proteinExistence type="predicted"/>